<evidence type="ECO:0000313" key="2">
    <source>
        <dbReference type="EMBL" id="KAJ1126478.1"/>
    </source>
</evidence>
<dbReference type="AlphaFoldDB" id="A0AAV7PL29"/>
<dbReference type="Proteomes" id="UP001066276">
    <property type="component" value="Chromosome 7"/>
</dbReference>
<keyword evidence="3" id="KW-1185">Reference proteome</keyword>
<evidence type="ECO:0000256" key="1">
    <source>
        <dbReference type="SAM" id="MobiDB-lite"/>
    </source>
</evidence>
<feature type="region of interest" description="Disordered" evidence="1">
    <location>
        <begin position="50"/>
        <end position="73"/>
    </location>
</feature>
<dbReference type="EMBL" id="JANPWB010000011">
    <property type="protein sequence ID" value="KAJ1126478.1"/>
    <property type="molecule type" value="Genomic_DNA"/>
</dbReference>
<accession>A0AAV7PL29</accession>
<name>A0AAV7PL29_PLEWA</name>
<evidence type="ECO:0000313" key="3">
    <source>
        <dbReference type="Proteomes" id="UP001066276"/>
    </source>
</evidence>
<comment type="caution">
    <text evidence="2">The sequence shown here is derived from an EMBL/GenBank/DDBJ whole genome shotgun (WGS) entry which is preliminary data.</text>
</comment>
<reference evidence="2" key="1">
    <citation type="journal article" date="2022" name="bioRxiv">
        <title>Sequencing and chromosome-scale assembly of the giantPleurodeles waltlgenome.</title>
        <authorList>
            <person name="Brown T."/>
            <person name="Elewa A."/>
            <person name="Iarovenko S."/>
            <person name="Subramanian E."/>
            <person name="Araus A.J."/>
            <person name="Petzold A."/>
            <person name="Susuki M."/>
            <person name="Suzuki K.-i.T."/>
            <person name="Hayashi T."/>
            <person name="Toyoda A."/>
            <person name="Oliveira C."/>
            <person name="Osipova E."/>
            <person name="Leigh N.D."/>
            <person name="Simon A."/>
            <person name="Yun M.H."/>
        </authorList>
    </citation>
    <scope>NUCLEOTIDE SEQUENCE</scope>
    <source>
        <strain evidence="2">20211129_DDA</strain>
        <tissue evidence="2">Liver</tissue>
    </source>
</reference>
<feature type="compositionally biased region" description="Basic residues" evidence="1">
    <location>
        <begin position="1"/>
        <end position="20"/>
    </location>
</feature>
<protein>
    <submittedName>
        <fullName evidence="2">Uncharacterized protein</fullName>
    </submittedName>
</protein>
<organism evidence="2 3">
    <name type="scientific">Pleurodeles waltl</name>
    <name type="common">Iberian ribbed newt</name>
    <dbReference type="NCBI Taxonomy" id="8319"/>
    <lineage>
        <taxon>Eukaryota</taxon>
        <taxon>Metazoa</taxon>
        <taxon>Chordata</taxon>
        <taxon>Craniata</taxon>
        <taxon>Vertebrata</taxon>
        <taxon>Euteleostomi</taxon>
        <taxon>Amphibia</taxon>
        <taxon>Batrachia</taxon>
        <taxon>Caudata</taxon>
        <taxon>Salamandroidea</taxon>
        <taxon>Salamandridae</taxon>
        <taxon>Pleurodelinae</taxon>
        <taxon>Pleurodeles</taxon>
    </lineage>
</organism>
<sequence length="73" mass="8317">MVNPRRKRGRSRRPRDRLRWRPCPTPAQSELDRRRALDTAALFRDTKMAGDSSEVILDGRAPSADSDSHQSGE</sequence>
<gene>
    <name evidence="2" type="ORF">NDU88_004885</name>
</gene>
<proteinExistence type="predicted"/>
<feature type="region of interest" description="Disordered" evidence="1">
    <location>
        <begin position="1"/>
        <end position="33"/>
    </location>
</feature>